<keyword evidence="6" id="KW-1185">Reference proteome</keyword>
<dbReference type="RefSeq" id="WP_171472643.1">
    <property type="nucleotide sequence ID" value="NZ_CP053452.2"/>
</dbReference>
<organism evidence="5 6">
    <name type="scientific">Frigoriglobus tundricola</name>
    <dbReference type="NCBI Taxonomy" id="2774151"/>
    <lineage>
        <taxon>Bacteria</taxon>
        <taxon>Pseudomonadati</taxon>
        <taxon>Planctomycetota</taxon>
        <taxon>Planctomycetia</taxon>
        <taxon>Gemmatales</taxon>
        <taxon>Gemmataceae</taxon>
        <taxon>Frigoriglobus</taxon>
    </lineage>
</organism>
<dbReference type="GO" id="GO:0000160">
    <property type="term" value="P:phosphorelay signal transduction system"/>
    <property type="evidence" value="ECO:0007669"/>
    <property type="project" value="InterPro"/>
</dbReference>
<dbReference type="InterPro" id="IPR011006">
    <property type="entry name" value="CheY-like_superfamily"/>
</dbReference>
<dbReference type="PROSITE" id="PS50110">
    <property type="entry name" value="RESPONSE_REGULATORY"/>
    <property type="match status" value="1"/>
</dbReference>
<keyword evidence="1 2" id="KW-0597">Phosphoprotein</keyword>
<name>A0A6M5YUV8_9BACT</name>
<dbReference type="KEGG" id="ftj:FTUN_4791"/>
<dbReference type="PANTHER" id="PTHR44591:SF3">
    <property type="entry name" value="RESPONSE REGULATORY DOMAIN-CONTAINING PROTEIN"/>
    <property type="match status" value="1"/>
</dbReference>
<dbReference type="InterPro" id="IPR050595">
    <property type="entry name" value="Bact_response_regulator"/>
</dbReference>
<dbReference type="Proteomes" id="UP000503447">
    <property type="component" value="Chromosome"/>
</dbReference>
<reference evidence="6" key="1">
    <citation type="submission" date="2020-05" db="EMBL/GenBank/DDBJ databases">
        <title>Frigoriglobus tundricola gen. nov., sp. nov., a psychrotolerant cellulolytic planctomycete of the family Gemmataceae with two divergent copies of 16S rRNA gene.</title>
        <authorList>
            <person name="Kulichevskaya I.S."/>
            <person name="Ivanova A.A."/>
            <person name="Naumoff D.G."/>
            <person name="Beletsky A.V."/>
            <person name="Rijpstra W.I.C."/>
            <person name="Sinninghe Damste J.S."/>
            <person name="Mardanov A.V."/>
            <person name="Ravin N.V."/>
            <person name="Dedysh S.N."/>
        </authorList>
    </citation>
    <scope>NUCLEOTIDE SEQUENCE [LARGE SCALE GENOMIC DNA]</scope>
    <source>
        <strain evidence="6">PL17</strain>
    </source>
</reference>
<dbReference type="EMBL" id="CP053452">
    <property type="protein sequence ID" value="QJW97224.1"/>
    <property type="molecule type" value="Genomic_DNA"/>
</dbReference>
<dbReference type="AlphaFoldDB" id="A0A6M5YUV8"/>
<feature type="domain" description="Response regulatory" evidence="4">
    <location>
        <begin position="8"/>
        <end position="123"/>
    </location>
</feature>
<dbReference type="InterPro" id="IPR001789">
    <property type="entry name" value="Sig_transdc_resp-reg_receiver"/>
</dbReference>
<feature type="region of interest" description="Disordered" evidence="3">
    <location>
        <begin position="127"/>
        <end position="152"/>
    </location>
</feature>
<dbReference type="Pfam" id="PF00072">
    <property type="entry name" value="Response_reg"/>
    <property type="match status" value="1"/>
</dbReference>
<proteinExistence type="predicted"/>
<evidence type="ECO:0000256" key="3">
    <source>
        <dbReference type="SAM" id="MobiDB-lite"/>
    </source>
</evidence>
<dbReference type="PANTHER" id="PTHR44591">
    <property type="entry name" value="STRESS RESPONSE REGULATOR PROTEIN 1"/>
    <property type="match status" value="1"/>
</dbReference>
<feature type="modified residue" description="4-aspartylphosphate" evidence="2">
    <location>
        <position position="57"/>
    </location>
</feature>
<evidence type="ECO:0000259" key="4">
    <source>
        <dbReference type="PROSITE" id="PS50110"/>
    </source>
</evidence>
<protein>
    <recommendedName>
        <fullName evidence="4">Response regulatory domain-containing protein</fullName>
    </recommendedName>
</protein>
<dbReference type="SMART" id="SM00448">
    <property type="entry name" value="REC"/>
    <property type="match status" value="1"/>
</dbReference>
<evidence type="ECO:0000313" key="5">
    <source>
        <dbReference type="EMBL" id="QJW97224.1"/>
    </source>
</evidence>
<dbReference type="SUPFAM" id="SSF52172">
    <property type="entry name" value="CheY-like"/>
    <property type="match status" value="1"/>
</dbReference>
<evidence type="ECO:0000256" key="2">
    <source>
        <dbReference type="PROSITE-ProRule" id="PRU00169"/>
    </source>
</evidence>
<sequence length="152" mass="16192">MLITPALSVLVVDDYPDTAASCGELLASYGCDVQTAESSDGALALLDGWDPDVAVLDLRMPGRDGYDIARWLSTRGARCPLLVAVTGLSTKRHRERARAVGFAHFFLKPVSPDVLTQVLRAYAAARHGTPPDAPRRSPCPCCASRGLADSDP</sequence>
<dbReference type="Gene3D" id="3.40.50.2300">
    <property type="match status" value="1"/>
</dbReference>
<accession>A0A6M5YUV8</accession>
<gene>
    <name evidence="5" type="ORF">FTUN_4791</name>
</gene>
<evidence type="ECO:0000256" key="1">
    <source>
        <dbReference type="ARBA" id="ARBA00022553"/>
    </source>
</evidence>
<evidence type="ECO:0000313" key="6">
    <source>
        <dbReference type="Proteomes" id="UP000503447"/>
    </source>
</evidence>